<reference evidence="2 3" key="1">
    <citation type="submission" date="2006-04" db="EMBL/GenBank/DDBJ databases">
        <authorList>
            <person name="Nierman W.C."/>
        </authorList>
    </citation>
    <scope>NUCLEOTIDE SEQUENCE [LARGE SCALE GENOMIC DNA]</scope>
    <source>
        <strain evidence="2 3">DW4/3-1</strain>
    </source>
</reference>
<comment type="caution">
    <text evidence="2">The sequence shown here is derived from an EMBL/GenBank/DDBJ whole genome shotgun (WGS) entry which is preliminary data.</text>
</comment>
<feature type="domain" description="PEGA" evidence="1">
    <location>
        <begin position="39"/>
        <end position="90"/>
    </location>
</feature>
<organism evidence="2 3">
    <name type="scientific">Stigmatella aurantiaca (strain DW4/3-1)</name>
    <dbReference type="NCBI Taxonomy" id="378806"/>
    <lineage>
        <taxon>Bacteria</taxon>
        <taxon>Pseudomonadati</taxon>
        <taxon>Myxococcota</taxon>
        <taxon>Myxococcia</taxon>
        <taxon>Myxococcales</taxon>
        <taxon>Cystobacterineae</taxon>
        <taxon>Archangiaceae</taxon>
        <taxon>Stigmatella</taxon>
    </lineage>
</organism>
<dbReference type="AlphaFoldDB" id="Q099L6"/>
<dbReference type="Pfam" id="PF08308">
    <property type="entry name" value="PEGA"/>
    <property type="match status" value="1"/>
</dbReference>
<dbReference type="EMBL" id="AAMD01000017">
    <property type="protein sequence ID" value="EAU68412.1"/>
    <property type="molecule type" value="Genomic_DNA"/>
</dbReference>
<evidence type="ECO:0000313" key="2">
    <source>
        <dbReference type="EMBL" id="EAU68412.1"/>
    </source>
</evidence>
<accession>Q099L6</accession>
<dbReference type="InterPro" id="IPR013229">
    <property type="entry name" value="PEGA"/>
</dbReference>
<evidence type="ECO:0000259" key="1">
    <source>
        <dbReference type="Pfam" id="PF08308"/>
    </source>
</evidence>
<gene>
    <name evidence="2" type="ORF">STIAU_3332</name>
</gene>
<dbReference type="Proteomes" id="UP000032702">
    <property type="component" value="Unassembled WGS sequence"/>
</dbReference>
<evidence type="ECO:0000313" key="3">
    <source>
        <dbReference type="Proteomes" id="UP000032702"/>
    </source>
</evidence>
<name>Q099L6_STIAD</name>
<proteinExistence type="predicted"/>
<sequence length="135" mass="14722">MEEAILSQRHMLKTGHSSQRLVAASLLLTFSVGCTSSTLIRSEPSGAAVYIDGSRVGSTPYTHSDTKTVGSSTRVRLKKEGYEDFEAVISRNEQFEVGPCIGGVFLLVPFLWVMGYNPEHSYELEARTSSAPSSM</sequence>
<protein>
    <recommendedName>
        <fullName evidence="1">PEGA domain-containing protein</fullName>
    </recommendedName>
</protein>